<dbReference type="InterPro" id="IPR027417">
    <property type="entry name" value="P-loop_NTPase"/>
</dbReference>
<dbReference type="AlphaFoldDB" id="A0A6P1T107"/>
<feature type="binding site" evidence="5">
    <location>
        <begin position="13"/>
        <end position="18"/>
    </location>
    <ligand>
        <name>ATP</name>
        <dbReference type="ChEBI" id="CHEBI:30616"/>
    </ligand>
</feature>
<dbReference type="RefSeq" id="WP_161863140.1">
    <property type="nucleotide sequence ID" value="NZ_CP046620.1"/>
</dbReference>
<dbReference type="Pfam" id="PF01121">
    <property type="entry name" value="CoaE"/>
    <property type="match status" value="1"/>
</dbReference>
<comment type="subcellular location">
    <subcellularLocation>
        <location evidence="5">Cytoplasm</location>
    </subcellularLocation>
</comment>
<sequence length="198" mass="21232">MPTFRLGLTGSIGMGKSTTANFFREAGVPVWDADATVHALYGPGGKGTAAIADILPGAITAKGVDRKILRKAFLSDETLPARIESVIHPLVAEHRAAFLTASDAPLVLLDIPLLFETGGEQACDGILVVTAPPSVQRQRVLDREGMTEDAFRKILARQTPDADKRRRADFIIDTSQGLEPARDAVHSIIEALTKETHA</sequence>
<dbReference type="CDD" id="cd02022">
    <property type="entry name" value="DPCK"/>
    <property type="match status" value="1"/>
</dbReference>
<dbReference type="GO" id="GO:0004140">
    <property type="term" value="F:dephospho-CoA kinase activity"/>
    <property type="evidence" value="ECO:0007669"/>
    <property type="project" value="UniProtKB-UniRule"/>
</dbReference>
<evidence type="ECO:0000256" key="1">
    <source>
        <dbReference type="ARBA" id="ARBA00009018"/>
    </source>
</evidence>
<evidence type="ECO:0000256" key="6">
    <source>
        <dbReference type="NCBIfam" id="TIGR00152"/>
    </source>
</evidence>
<comment type="catalytic activity">
    <reaction evidence="5">
        <text>3'-dephospho-CoA + ATP = ADP + CoA + H(+)</text>
        <dbReference type="Rhea" id="RHEA:18245"/>
        <dbReference type="ChEBI" id="CHEBI:15378"/>
        <dbReference type="ChEBI" id="CHEBI:30616"/>
        <dbReference type="ChEBI" id="CHEBI:57287"/>
        <dbReference type="ChEBI" id="CHEBI:57328"/>
        <dbReference type="ChEBI" id="CHEBI:456216"/>
        <dbReference type="EC" id="2.7.1.24"/>
    </reaction>
</comment>
<proteinExistence type="inferred from homology"/>
<dbReference type="GO" id="GO:0015937">
    <property type="term" value="P:coenzyme A biosynthetic process"/>
    <property type="evidence" value="ECO:0007669"/>
    <property type="project" value="UniProtKB-UniRule"/>
</dbReference>
<keyword evidence="8" id="KW-1185">Reference proteome</keyword>
<comment type="function">
    <text evidence="5">Catalyzes the phosphorylation of the 3'-hydroxyl group of dephosphocoenzyme A to form coenzyme A.</text>
</comment>
<keyword evidence="5" id="KW-0963">Cytoplasm</keyword>
<reference evidence="7 8" key="1">
    <citation type="submission" date="2019-12" db="EMBL/GenBank/DDBJ databases">
        <title>Complete genome sequence of Algicella marina strain 9Alg 56(T) isolated from the red alga Tichocarpus crinitus.</title>
        <authorList>
            <person name="Kim S.-G."/>
            <person name="Nedashkovskaya O.I."/>
        </authorList>
    </citation>
    <scope>NUCLEOTIDE SEQUENCE [LARGE SCALE GENOMIC DNA]</scope>
    <source>
        <strain evidence="7 8">9Alg 56</strain>
    </source>
</reference>
<evidence type="ECO:0000256" key="4">
    <source>
        <dbReference type="ARBA" id="ARBA00022993"/>
    </source>
</evidence>
<dbReference type="PANTHER" id="PTHR10695:SF46">
    <property type="entry name" value="BIFUNCTIONAL COENZYME A SYNTHASE-RELATED"/>
    <property type="match status" value="1"/>
</dbReference>
<gene>
    <name evidence="5 7" type="primary">coaE</name>
    <name evidence="7" type="ORF">GO499_16145</name>
</gene>
<organism evidence="7 8">
    <name type="scientific">Algicella marina</name>
    <dbReference type="NCBI Taxonomy" id="2683284"/>
    <lineage>
        <taxon>Bacteria</taxon>
        <taxon>Pseudomonadati</taxon>
        <taxon>Pseudomonadota</taxon>
        <taxon>Alphaproteobacteria</taxon>
        <taxon>Rhodobacterales</taxon>
        <taxon>Paracoccaceae</taxon>
        <taxon>Algicella</taxon>
    </lineage>
</organism>
<accession>A0A6P1T107</accession>
<keyword evidence="5 7" id="KW-0808">Transferase</keyword>
<evidence type="ECO:0000313" key="8">
    <source>
        <dbReference type="Proteomes" id="UP000464495"/>
    </source>
</evidence>
<dbReference type="Gene3D" id="3.40.50.300">
    <property type="entry name" value="P-loop containing nucleotide triphosphate hydrolases"/>
    <property type="match status" value="1"/>
</dbReference>
<comment type="similarity">
    <text evidence="1 5">Belongs to the CoaE family.</text>
</comment>
<dbReference type="InterPro" id="IPR001977">
    <property type="entry name" value="Depp_CoAkinase"/>
</dbReference>
<dbReference type="UniPathway" id="UPA00241">
    <property type="reaction ID" value="UER00356"/>
</dbReference>
<dbReference type="Proteomes" id="UP000464495">
    <property type="component" value="Chromosome"/>
</dbReference>
<dbReference type="HAMAP" id="MF_00376">
    <property type="entry name" value="Dephospho_CoA_kinase"/>
    <property type="match status" value="1"/>
</dbReference>
<evidence type="ECO:0000313" key="7">
    <source>
        <dbReference type="EMBL" id="QHQ36594.1"/>
    </source>
</evidence>
<dbReference type="EC" id="2.7.1.24" evidence="5 6"/>
<dbReference type="NCBIfam" id="TIGR00152">
    <property type="entry name" value="dephospho-CoA kinase"/>
    <property type="match status" value="1"/>
</dbReference>
<dbReference type="GO" id="GO:0005737">
    <property type="term" value="C:cytoplasm"/>
    <property type="evidence" value="ECO:0007669"/>
    <property type="project" value="UniProtKB-SubCell"/>
</dbReference>
<dbReference type="EMBL" id="CP046620">
    <property type="protein sequence ID" value="QHQ36594.1"/>
    <property type="molecule type" value="Genomic_DNA"/>
</dbReference>
<keyword evidence="4 5" id="KW-0173">Coenzyme A biosynthesis</keyword>
<evidence type="ECO:0000256" key="2">
    <source>
        <dbReference type="ARBA" id="ARBA00022741"/>
    </source>
</evidence>
<keyword evidence="3 5" id="KW-0067">ATP-binding</keyword>
<name>A0A6P1T107_9RHOB</name>
<dbReference type="KEGG" id="amaq:GO499_16145"/>
<evidence type="ECO:0000256" key="5">
    <source>
        <dbReference type="HAMAP-Rule" id="MF_00376"/>
    </source>
</evidence>
<protein>
    <recommendedName>
        <fullName evidence="5 6">Dephospho-CoA kinase</fullName>
        <ecNumber evidence="5 6">2.7.1.24</ecNumber>
    </recommendedName>
    <alternativeName>
        <fullName evidence="5">Dephosphocoenzyme A kinase</fullName>
    </alternativeName>
</protein>
<comment type="pathway">
    <text evidence="5">Cofactor biosynthesis; coenzyme A biosynthesis; CoA from (R)-pantothenate: step 5/5.</text>
</comment>
<dbReference type="GO" id="GO:0005524">
    <property type="term" value="F:ATP binding"/>
    <property type="evidence" value="ECO:0007669"/>
    <property type="project" value="UniProtKB-UniRule"/>
</dbReference>
<keyword evidence="5 7" id="KW-0418">Kinase</keyword>
<keyword evidence="2 5" id="KW-0547">Nucleotide-binding</keyword>
<dbReference type="PANTHER" id="PTHR10695">
    <property type="entry name" value="DEPHOSPHO-COA KINASE-RELATED"/>
    <property type="match status" value="1"/>
</dbReference>
<dbReference type="SUPFAM" id="SSF52540">
    <property type="entry name" value="P-loop containing nucleoside triphosphate hydrolases"/>
    <property type="match status" value="1"/>
</dbReference>
<evidence type="ECO:0000256" key="3">
    <source>
        <dbReference type="ARBA" id="ARBA00022840"/>
    </source>
</evidence>
<dbReference type="PROSITE" id="PS51219">
    <property type="entry name" value="DPCK"/>
    <property type="match status" value="1"/>
</dbReference>